<dbReference type="Gene3D" id="1.10.443.10">
    <property type="entry name" value="Intergrase catalytic core"/>
    <property type="match status" value="1"/>
</dbReference>
<gene>
    <name evidence="9" type="primary">xerC</name>
    <name evidence="12" type="ORF">C1880_03565</name>
</gene>
<keyword evidence="3 9" id="KW-0132">Cell division</keyword>
<feature type="active site" evidence="9">
    <location>
        <position position="244"/>
    </location>
</feature>
<accession>A0A369LB91</accession>
<comment type="subunit">
    <text evidence="9">Forms a cyclic heterotetrameric complex composed of two molecules of XerC and two molecules of XerD.</text>
</comment>
<proteinExistence type="inferred from homology"/>
<evidence type="ECO:0000256" key="1">
    <source>
        <dbReference type="ARBA" id="ARBA00004496"/>
    </source>
</evidence>
<sequence length="298" mass="32915">MIDLAAEYIAYLRIERGSSPRTIEAYEADLETYRDFLSSQGIEKLSQVSRESIVAYQEHLFAQGYAASTVCRRASVVKGFHRFCVAEDYTESNPAAGLPLPKTPERLPDVLSIDQVQRLFEELEGQEGGPAAVRNRAMLEVLYGCGLRVSELCGLDRSDVVLDQGYLLVLGKGGKQRISPISGEAATALADYLENARPQLCKPYAKPTDAVFLNARGGRLTRQSVFKVVARAGLAIGVDNLHPHTLRHSFATHMLQGGADLRVIQDILGHSDISTTQVYTHVDRSHLREEYLHAHPRA</sequence>
<dbReference type="STRING" id="1034345.GCA_000236865_01219"/>
<evidence type="ECO:0000256" key="2">
    <source>
        <dbReference type="ARBA" id="ARBA00022490"/>
    </source>
</evidence>
<keyword evidence="8 9" id="KW-0131">Cell cycle</keyword>
<feature type="active site" evidence="9">
    <location>
        <position position="270"/>
    </location>
</feature>
<feature type="domain" description="Core-binding (CB)" evidence="11">
    <location>
        <begin position="1"/>
        <end position="85"/>
    </location>
</feature>
<name>A0A369LB91_9ACTN</name>
<keyword evidence="13" id="KW-1185">Reference proteome</keyword>
<keyword evidence="5 9" id="KW-0229">DNA integration</keyword>
<comment type="similarity">
    <text evidence="9">Belongs to the 'phage' integrase family. XerC subfamily.</text>
</comment>
<dbReference type="Gene3D" id="1.10.150.130">
    <property type="match status" value="1"/>
</dbReference>
<dbReference type="GO" id="GO:0009037">
    <property type="term" value="F:tyrosine-based site-specific recombinase activity"/>
    <property type="evidence" value="ECO:0007669"/>
    <property type="project" value="UniProtKB-UniRule"/>
</dbReference>
<dbReference type="NCBIfam" id="NF001399">
    <property type="entry name" value="PRK00283.1"/>
    <property type="match status" value="1"/>
</dbReference>
<evidence type="ECO:0000256" key="5">
    <source>
        <dbReference type="ARBA" id="ARBA00022908"/>
    </source>
</evidence>
<dbReference type="SUPFAM" id="SSF56349">
    <property type="entry name" value="DNA breaking-rejoining enzymes"/>
    <property type="match status" value="1"/>
</dbReference>
<dbReference type="InterPro" id="IPR004107">
    <property type="entry name" value="Integrase_SAM-like_N"/>
</dbReference>
<dbReference type="AlphaFoldDB" id="A0A369LB91"/>
<dbReference type="GO" id="GO:0003677">
    <property type="term" value="F:DNA binding"/>
    <property type="evidence" value="ECO:0007669"/>
    <property type="project" value="UniProtKB-UniRule"/>
</dbReference>
<dbReference type="GO" id="GO:0007059">
    <property type="term" value="P:chromosome segregation"/>
    <property type="evidence" value="ECO:0007669"/>
    <property type="project" value="UniProtKB-UniRule"/>
</dbReference>
<keyword evidence="7 9" id="KW-0233">DNA recombination</keyword>
<feature type="active site" evidence="9">
    <location>
        <position position="247"/>
    </location>
</feature>
<evidence type="ECO:0000256" key="7">
    <source>
        <dbReference type="ARBA" id="ARBA00023172"/>
    </source>
</evidence>
<evidence type="ECO:0000256" key="9">
    <source>
        <dbReference type="HAMAP-Rule" id="MF_01808"/>
    </source>
</evidence>
<dbReference type="OrthoDB" id="9801717at2"/>
<dbReference type="InterPro" id="IPR010998">
    <property type="entry name" value="Integrase_recombinase_N"/>
</dbReference>
<dbReference type="Pfam" id="PF00589">
    <property type="entry name" value="Phage_integrase"/>
    <property type="match status" value="1"/>
</dbReference>
<evidence type="ECO:0000256" key="6">
    <source>
        <dbReference type="ARBA" id="ARBA00023125"/>
    </source>
</evidence>
<dbReference type="InterPro" id="IPR044068">
    <property type="entry name" value="CB"/>
</dbReference>
<dbReference type="InterPro" id="IPR023009">
    <property type="entry name" value="Tyrosine_recombinase_XerC/XerD"/>
</dbReference>
<dbReference type="PROSITE" id="PS51898">
    <property type="entry name" value="TYR_RECOMBINASE"/>
    <property type="match status" value="1"/>
</dbReference>
<dbReference type="HAMAP" id="MF_01808">
    <property type="entry name" value="Recomb_XerC_XerD"/>
    <property type="match status" value="1"/>
</dbReference>
<dbReference type="InterPro" id="IPR011010">
    <property type="entry name" value="DNA_brk_join_enz"/>
</dbReference>
<evidence type="ECO:0000313" key="13">
    <source>
        <dbReference type="Proteomes" id="UP000253792"/>
    </source>
</evidence>
<keyword evidence="2 9" id="KW-0963">Cytoplasm</keyword>
<dbReference type="PANTHER" id="PTHR30349:SF81">
    <property type="entry name" value="TYROSINE RECOMBINASE XERC"/>
    <property type="match status" value="1"/>
</dbReference>
<dbReference type="InterPro" id="IPR050090">
    <property type="entry name" value="Tyrosine_recombinase_XerCD"/>
</dbReference>
<evidence type="ECO:0000256" key="8">
    <source>
        <dbReference type="ARBA" id="ARBA00023306"/>
    </source>
</evidence>
<evidence type="ECO:0000256" key="3">
    <source>
        <dbReference type="ARBA" id="ARBA00022618"/>
    </source>
</evidence>
<dbReference type="Proteomes" id="UP000253792">
    <property type="component" value="Unassembled WGS sequence"/>
</dbReference>
<dbReference type="InterPro" id="IPR013762">
    <property type="entry name" value="Integrase-like_cat_sf"/>
</dbReference>
<comment type="function">
    <text evidence="9">Site-specific tyrosine recombinase, which acts by catalyzing the cutting and rejoining of the recombining DNA molecules. The XerC-XerD complex is essential to convert dimers of the bacterial chromosome into monomers to permit their segregation at cell division. It also contributes to the segregational stability of plasmids.</text>
</comment>
<feature type="domain" description="Tyr recombinase" evidence="10">
    <location>
        <begin position="106"/>
        <end position="292"/>
    </location>
</feature>
<reference evidence="12 13" key="1">
    <citation type="journal article" date="2018" name="Elife">
        <title>Discovery and characterization of a prevalent human gut bacterial enzyme sufficient for the inactivation of a family of plant toxins.</title>
        <authorList>
            <person name="Koppel N."/>
            <person name="Bisanz J.E."/>
            <person name="Pandelia M.E."/>
            <person name="Turnbaugh P.J."/>
            <person name="Balskus E.P."/>
        </authorList>
    </citation>
    <scope>NUCLEOTIDE SEQUENCE [LARGE SCALE GENOMIC DNA]</scope>
    <source>
        <strain evidence="13">anaerobia AP69FAA</strain>
    </source>
</reference>
<dbReference type="GO" id="GO:0006313">
    <property type="term" value="P:DNA transposition"/>
    <property type="evidence" value="ECO:0007669"/>
    <property type="project" value="UniProtKB-UniRule"/>
</dbReference>
<evidence type="ECO:0000259" key="10">
    <source>
        <dbReference type="PROSITE" id="PS51898"/>
    </source>
</evidence>
<dbReference type="InterPro" id="IPR002104">
    <property type="entry name" value="Integrase_catalytic"/>
</dbReference>
<keyword evidence="4 9" id="KW-0159">Chromosome partition</keyword>
<dbReference type="EMBL" id="PPTP01000002">
    <property type="protein sequence ID" value="RDB56903.1"/>
    <property type="molecule type" value="Genomic_DNA"/>
</dbReference>
<dbReference type="Pfam" id="PF02899">
    <property type="entry name" value="Phage_int_SAM_1"/>
    <property type="match status" value="1"/>
</dbReference>
<dbReference type="GO" id="GO:0051301">
    <property type="term" value="P:cell division"/>
    <property type="evidence" value="ECO:0007669"/>
    <property type="project" value="UniProtKB-KW"/>
</dbReference>
<dbReference type="PROSITE" id="PS51900">
    <property type="entry name" value="CB"/>
    <property type="match status" value="1"/>
</dbReference>
<keyword evidence="6 9" id="KW-0238">DNA-binding</keyword>
<protein>
    <recommendedName>
        <fullName evidence="9">Tyrosine recombinase XerC</fullName>
    </recommendedName>
</protein>
<dbReference type="PANTHER" id="PTHR30349">
    <property type="entry name" value="PHAGE INTEGRASE-RELATED"/>
    <property type="match status" value="1"/>
</dbReference>
<dbReference type="GO" id="GO:0005737">
    <property type="term" value="C:cytoplasm"/>
    <property type="evidence" value="ECO:0007669"/>
    <property type="project" value="UniProtKB-SubCell"/>
</dbReference>
<dbReference type="CDD" id="cd00798">
    <property type="entry name" value="INT_XerDC_C"/>
    <property type="match status" value="1"/>
</dbReference>
<evidence type="ECO:0000259" key="11">
    <source>
        <dbReference type="PROSITE" id="PS51900"/>
    </source>
</evidence>
<feature type="active site" evidence="9">
    <location>
        <position position="148"/>
    </location>
</feature>
<evidence type="ECO:0000313" key="12">
    <source>
        <dbReference type="EMBL" id="RDB56903.1"/>
    </source>
</evidence>
<comment type="caution">
    <text evidence="12">The sequence shown here is derived from an EMBL/GenBank/DDBJ whole genome shotgun (WGS) entry which is preliminary data.</text>
</comment>
<feature type="active site" description="O-(3'-phospho-DNA)-tyrosine intermediate" evidence="9">
    <location>
        <position position="279"/>
    </location>
</feature>
<dbReference type="NCBIfam" id="NF040815">
    <property type="entry name" value="recomb_XerA_Arch"/>
    <property type="match status" value="1"/>
</dbReference>
<feature type="active site" evidence="9">
    <location>
        <position position="172"/>
    </location>
</feature>
<comment type="subcellular location">
    <subcellularLocation>
        <location evidence="1 9">Cytoplasm</location>
    </subcellularLocation>
</comment>
<evidence type="ECO:0000256" key="4">
    <source>
        <dbReference type="ARBA" id="ARBA00022829"/>
    </source>
</evidence>
<organism evidence="12 13">
    <name type="scientific">Senegalimassilia anaerobia</name>
    <dbReference type="NCBI Taxonomy" id="1473216"/>
    <lineage>
        <taxon>Bacteria</taxon>
        <taxon>Bacillati</taxon>
        <taxon>Actinomycetota</taxon>
        <taxon>Coriobacteriia</taxon>
        <taxon>Coriobacteriales</taxon>
        <taxon>Coriobacteriaceae</taxon>
        <taxon>Senegalimassilia</taxon>
    </lineage>
</organism>